<sequence length="230" mass="27081">MSPMRRTEKRDSTPTRSTTCRGWHINQRDISTREEPERVTLLSEGRLQRTFKCLCTLHSNNYMKDNFMIKIETWHKPDMGNQENVHGLDKSSWESVEIIDIDIADRSSISQKDYKPELDPAIYKSKKTGRGPLGPNWKEELVDNPNCPHMCAYKLVTVEFKWRGLQSKIENFIQKMEGRVFTHFHRQLFCLIDEWIDMSMDDIRHVEEETKKELDEMRIKDGIKGMSAAD</sequence>
<dbReference type="GO" id="GO:0008526">
    <property type="term" value="F:phosphatidylinositol transfer activity"/>
    <property type="evidence" value="ECO:0007669"/>
    <property type="project" value="TreeGrafter"/>
</dbReference>
<dbReference type="Gene3D" id="3.30.530.20">
    <property type="match status" value="1"/>
</dbReference>
<keyword evidence="8" id="KW-0539">Nucleus</keyword>
<evidence type="ECO:0000256" key="6">
    <source>
        <dbReference type="ARBA" id="ARBA00023055"/>
    </source>
</evidence>
<dbReference type="GO" id="GO:0008525">
    <property type="term" value="F:phosphatidylcholine transporter activity"/>
    <property type="evidence" value="ECO:0007669"/>
    <property type="project" value="TreeGrafter"/>
</dbReference>
<feature type="compositionally biased region" description="Basic and acidic residues" evidence="14">
    <location>
        <begin position="1"/>
        <end position="13"/>
    </location>
</feature>
<evidence type="ECO:0000256" key="12">
    <source>
        <dbReference type="ARBA" id="ARBA00040721"/>
    </source>
</evidence>
<keyword evidence="17" id="KW-1185">Reference proteome</keyword>
<dbReference type="PANTHER" id="PTHR10658">
    <property type="entry name" value="PHOSPHATIDYLINOSITOL TRANSFER PROTEIN"/>
    <property type="match status" value="1"/>
</dbReference>
<proteinExistence type="inferred from homology"/>
<comment type="subcellular location">
    <subcellularLocation>
        <location evidence="2">Cytoplasm</location>
    </subcellularLocation>
    <subcellularLocation>
        <location evidence="1">Nucleus</location>
    </subcellularLocation>
</comment>
<dbReference type="Proteomes" id="UP000472264">
    <property type="component" value="Chromosome 13"/>
</dbReference>
<keyword evidence="7" id="KW-0446">Lipid-binding</keyword>
<evidence type="ECO:0000256" key="10">
    <source>
        <dbReference type="ARBA" id="ARBA00024146"/>
    </source>
</evidence>
<dbReference type="Pfam" id="PF02121">
    <property type="entry name" value="IP_trans"/>
    <property type="match status" value="1"/>
</dbReference>
<comment type="catalytic activity">
    <reaction evidence="10">
        <text>a 1,2-diacyl-sn-glycero-3-phospho-(1D-myo-inositol)(in) = a 1,2-diacyl-sn-glycero-3-phospho-(1D-myo-inositol)(out)</text>
        <dbReference type="Rhea" id="RHEA:38691"/>
        <dbReference type="ChEBI" id="CHEBI:57880"/>
    </reaction>
    <physiologicalReaction direction="left-to-right" evidence="10">
        <dbReference type="Rhea" id="RHEA:38692"/>
    </physiologicalReaction>
</comment>
<organism evidence="16 17">
    <name type="scientific">Echeneis naucrates</name>
    <name type="common">Live sharksucker</name>
    <dbReference type="NCBI Taxonomy" id="173247"/>
    <lineage>
        <taxon>Eukaryota</taxon>
        <taxon>Metazoa</taxon>
        <taxon>Chordata</taxon>
        <taxon>Craniata</taxon>
        <taxon>Vertebrata</taxon>
        <taxon>Euteleostomi</taxon>
        <taxon>Actinopterygii</taxon>
        <taxon>Neopterygii</taxon>
        <taxon>Teleostei</taxon>
        <taxon>Neoteleostei</taxon>
        <taxon>Acanthomorphata</taxon>
        <taxon>Carangaria</taxon>
        <taxon>Carangiformes</taxon>
        <taxon>Echeneidae</taxon>
        <taxon>Echeneis</taxon>
    </lineage>
</organism>
<dbReference type="AlphaFoldDB" id="A0A665V7H1"/>
<reference evidence="16" key="2">
    <citation type="submission" date="2025-08" db="UniProtKB">
        <authorList>
            <consortium name="Ensembl"/>
        </authorList>
    </citation>
    <scope>IDENTIFICATION</scope>
</reference>
<accession>A0A665V7H1</accession>
<dbReference type="InterPro" id="IPR001666">
    <property type="entry name" value="PI_transfer"/>
</dbReference>
<gene>
    <name evidence="16" type="primary">LOC115053292</name>
</gene>
<comment type="function">
    <text evidence="13">Catalyzes the transfer of phosphatidylinositol (PI) and phosphatidylcholine (PC) between membranes. Shows a preference for PI and PC containing shorter saturated or monosaturated acyl chains at the sn-1 and sn-2 positions. Preference order for PC is C16:1 &gt; C16:0 &gt; C18:1 &gt; C18:0 &gt; C20:4 and for PI is C16:1 &gt; C16:0 &gt; C18:1 &gt; C18:0 &gt; C20:4 &gt; C20:3.</text>
</comment>
<name>A0A665V7H1_ECHNA</name>
<keyword evidence="4" id="KW-0963">Cytoplasm</keyword>
<evidence type="ECO:0000256" key="4">
    <source>
        <dbReference type="ARBA" id="ARBA00022490"/>
    </source>
</evidence>
<evidence type="ECO:0000256" key="9">
    <source>
        <dbReference type="ARBA" id="ARBA00023723"/>
    </source>
</evidence>
<feature type="domain" description="Phosphatidylinositol transfer protein N-terminal" evidence="15">
    <location>
        <begin position="55"/>
        <end position="212"/>
    </location>
</feature>
<dbReference type="SUPFAM" id="SSF55961">
    <property type="entry name" value="Bet v1-like"/>
    <property type="match status" value="1"/>
</dbReference>
<evidence type="ECO:0000313" key="17">
    <source>
        <dbReference type="Proteomes" id="UP000472264"/>
    </source>
</evidence>
<dbReference type="PANTHER" id="PTHR10658:SF28">
    <property type="entry name" value="PHOSPHATIDYLINOSITOL TRANSFER PROTEIN ALPHA ISOFORM"/>
    <property type="match status" value="1"/>
</dbReference>
<dbReference type="InterPro" id="IPR023393">
    <property type="entry name" value="START-like_dom_sf"/>
</dbReference>
<keyword evidence="5" id="KW-0007">Acetylation</keyword>
<protein>
    <recommendedName>
        <fullName evidence="12">Phosphatidylinositol transfer protein alpha isoform</fullName>
    </recommendedName>
</protein>
<evidence type="ECO:0000256" key="5">
    <source>
        <dbReference type="ARBA" id="ARBA00022990"/>
    </source>
</evidence>
<evidence type="ECO:0000256" key="8">
    <source>
        <dbReference type="ARBA" id="ARBA00023242"/>
    </source>
</evidence>
<comment type="catalytic activity">
    <reaction evidence="9">
        <text>a 1,2-diacyl-sn-glycero-3-phosphocholine(in) = a 1,2-diacyl-sn-glycero-3-phosphocholine(out)</text>
        <dbReference type="Rhea" id="RHEA:38571"/>
        <dbReference type="ChEBI" id="CHEBI:57643"/>
    </reaction>
    <physiologicalReaction direction="left-to-right" evidence="9">
        <dbReference type="Rhea" id="RHEA:38572"/>
    </physiologicalReaction>
</comment>
<dbReference type="GO" id="GO:0005634">
    <property type="term" value="C:nucleus"/>
    <property type="evidence" value="ECO:0007669"/>
    <property type="project" value="UniProtKB-SubCell"/>
</dbReference>
<evidence type="ECO:0000259" key="15">
    <source>
        <dbReference type="Pfam" id="PF02121"/>
    </source>
</evidence>
<keyword evidence="3" id="KW-0813">Transport</keyword>
<reference evidence="16" key="1">
    <citation type="submission" date="2021-04" db="EMBL/GenBank/DDBJ databases">
        <authorList>
            <consortium name="Wellcome Sanger Institute Data Sharing"/>
        </authorList>
    </citation>
    <scope>NUCLEOTIDE SEQUENCE [LARGE SCALE GENOMIC DNA]</scope>
</reference>
<evidence type="ECO:0000256" key="7">
    <source>
        <dbReference type="ARBA" id="ARBA00023121"/>
    </source>
</evidence>
<feature type="region of interest" description="Disordered" evidence="14">
    <location>
        <begin position="1"/>
        <end position="20"/>
    </location>
</feature>
<dbReference type="GO" id="GO:0005737">
    <property type="term" value="C:cytoplasm"/>
    <property type="evidence" value="ECO:0007669"/>
    <property type="project" value="UniProtKB-SubCell"/>
</dbReference>
<evidence type="ECO:0000313" key="16">
    <source>
        <dbReference type="Ensembl" id="ENSENLP00000027580.1"/>
    </source>
</evidence>
<evidence type="ECO:0000256" key="14">
    <source>
        <dbReference type="SAM" id="MobiDB-lite"/>
    </source>
</evidence>
<reference evidence="16" key="3">
    <citation type="submission" date="2025-09" db="UniProtKB">
        <authorList>
            <consortium name="Ensembl"/>
        </authorList>
    </citation>
    <scope>IDENTIFICATION</scope>
</reference>
<evidence type="ECO:0000256" key="2">
    <source>
        <dbReference type="ARBA" id="ARBA00004496"/>
    </source>
</evidence>
<dbReference type="PRINTS" id="PR00391">
    <property type="entry name" value="PITRANSFER"/>
</dbReference>
<dbReference type="Ensembl" id="ENSENLT00000028413.1">
    <property type="protein sequence ID" value="ENSENLP00000027580.1"/>
    <property type="gene ID" value="ENSENLG00000011912.1"/>
</dbReference>
<dbReference type="InterPro" id="IPR055261">
    <property type="entry name" value="PI_transfer_N"/>
</dbReference>
<evidence type="ECO:0000256" key="11">
    <source>
        <dbReference type="ARBA" id="ARBA00038104"/>
    </source>
</evidence>
<evidence type="ECO:0000256" key="1">
    <source>
        <dbReference type="ARBA" id="ARBA00004123"/>
    </source>
</evidence>
<comment type="similarity">
    <text evidence="11">Belongs to the PtdIns transfer protein family. PI transfer class I subfamily.</text>
</comment>
<dbReference type="GO" id="GO:0035091">
    <property type="term" value="F:phosphatidylinositol binding"/>
    <property type="evidence" value="ECO:0007669"/>
    <property type="project" value="TreeGrafter"/>
</dbReference>
<evidence type="ECO:0000256" key="13">
    <source>
        <dbReference type="ARBA" id="ARBA00045333"/>
    </source>
</evidence>
<evidence type="ECO:0000256" key="3">
    <source>
        <dbReference type="ARBA" id="ARBA00022448"/>
    </source>
</evidence>
<dbReference type="GO" id="GO:0031210">
    <property type="term" value="F:phosphatidylcholine binding"/>
    <property type="evidence" value="ECO:0007669"/>
    <property type="project" value="TreeGrafter"/>
</dbReference>
<keyword evidence="6" id="KW-0445">Lipid transport</keyword>